<gene>
    <name evidence="1" type="ORF">AVEN_198456_1</name>
</gene>
<dbReference type="Proteomes" id="UP000499080">
    <property type="component" value="Unassembled WGS sequence"/>
</dbReference>
<keyword evidence="2" id="KW-1185">Reference proteome</keyword>
<proteinExistence type="predicted"/>
<comment type="caution">
    <text evidence="1">The sequence shown here is derived from an EMBL/GenBank/DDBJ whole genome shotgun (WGS) entry which is preliminary data.</text>
</comment>
<organism evidence="1 2">
    <name type="scientific">Araneus ventricosus</name>
    <name type="common">Orbweaver spider</name>
    <name type="synonym">Epeira ventricosa</name>
    <dbReference type="NCBI Taxonomy" id="182803"/>
    <lineage>
        <taxon>Eukaryota</taxon>
        <taxon>Metazoa</taxon>
        <taxon>Ecdysozoa</taxon>
        <taxon>Arthropoda</taxon>
        <taxon>Chelicerata</taxon>
        <taxon>Arachnida</taxon>
        <taxon>Araneae</taxon>
        <taxon>Araneomorphae</taxon>
        <taxon>Entelegynae</taxon>
        <taxon>Araneoidea</taxon>
        <taxon>Araneidae</taxon>
        <taxon>Araneus</taxon>
    </lineage>
</organism>
<name>A0A4Y2EQT3_ARAVE</name>
<reference evidence="1 2" key="1">
    <citation type="journal article" date="2019" name="Sci. Rep.">
        <title>Orb-weaving spider Araneus ventricosus genome elucidates the spidroin gene catalogue.</title>
        <authorList>
            <person name="Kono N."/>
            <person name="Nakamura H."/>
            <person name="Ohtoshi R."/>
            <person name="Moran D.A.P."/>
            <person name="Shinohara A."/>
            <person name="Yoshida Y."/>
            <person name="Fujiwara M."/>
            <person name="Mori M."/>
            <person name="Tomita M."/>
            <person name="Arakawa K."/>
        </authorList>
    </citation>
    <scope>NUCLEOTIDE SEQUENCE [LARGE SCALE GENOMIC DNA]</scope>
</reference>
<evidence type="ECO:0000313" key="1">
    <source>
        <dbReference type="EMBL" id="GBM31593.1"/>
    </source>
</evidence>
<accession>A0A4Y2EQT3</accession>
<dbReference type="AlphaFoldDB" id="A0A4Y2EQT3"/>
<evidence type="ECO:0000313" key="2">
    <source>
        <dbReference type="Proteomes" id="UP000499080"/>
    </source>
</evidence>
<sequence>MVQGPYGSINARSQCMKDGICTNRYPRHFLKEMQTVRMDIHYIAEGLHKLGDLLPTFREFDVPVDNTWIAPYCPLLTKIFSAHINADYCNSVKSIK</sequence>
<protein>
    <submittedName>
        <fullName evidence="1">Uncharacterized protein</fullName>
    </submittedName>
</protein>
<dbReference type="OrthoDB" id="1728974at2759"/>
<dbReference type="EMBL" id="BGPR01000688">
    <property type="protein sequence ID" value="GBM31593.1"/>
    <property type="molecule type" value="Genomic_DNA"/>
</dbReference>